<keyword evidence="4" id="KW-1185">Reference proteome</keyword>
<dbReference type="RefSeq" id="WP_022312637.1">
    <property type="nucleotide sequence ID" value="NZ_JAJEPV010000033.1"/>
</dbReference>
<reference evidence="3 4" key="1">
    <citation type="submission" date="2021-10" db="EMBL/GenBank/DDBJ databases">
        <title>Anaerobic single-cell dispensing facilitates the cultivation of human gut bacteria.</title>
        <authorList>
            <person name="Afrizal A."/>
        </authorList>
    </citation>
    <scope>NUCLEOTIDE SEQUENCE [LARGE SCALE GENOMIC DNA]</scope>
    <source>
        <strain evidence="3 4">CLA-AA-H273</strain>
    </source>
</reference>
<dbReference type="InterPro" id="IPR046131">
    <property type="entry name" value="DUF6128"/>
</dbReference>
<feature type="compositionally biased region" description="Basic and acidic residues" evidence="1">
    <location>
        <begin position="155"/>
        <end position="178"/>
    </location>
</feature>
<organism evidence="3 4">
    <name type="scientific">Waltera acetigignens</name>
    <dbReference type="NCBI Taxonomy" id="2981769"/>
    <lineage>
        <taxon>Bacteria</taxon>
        <taxon>Bacillati</taxon>
        <taxon>Bacillota</taxon>
        <taxon>Clostridia</taxon>
        <taxon>Lachnospirales</taxon>
        <taxon>Lachnospiraceae</taxon>
        <taxon>Waltera</taxon>
    </lineage>
</organism>
<gene>
    <name evidence="3" type="ORF">LKD75_12815</name>
</gene>
<dbReference type="EMBL" id="JAJEPV010000033">
    <property type="protein sequence ID" value="MCC2120460.1"/>
    <property type="molecule type" value="Genomic_DNA"/>
</dbReference>
<feature type="region of interest" description="Disordered" evidence="1">
    <location>
        <begin position="130"/>
        <end position="178"/>
    </location>
</feature>
<dbReference type="Pfam" id="PF19623">
    <property type="entry name" value="DUF6128"/>
    <property type="match status" value="1"/>
</dbReference>
<proteinExistence type="predicted"/>
<comment type="caution">
    <text evidence="3">The sequence shown here is derived from an EMBL/GenBank/DDBJ whole genome shotgun (WGS) entry which is preliminary data.</text>
</comment>
<evidence type="ECO:0000259" key="2">
    <source>
        <dbReference type="Pfam" id="PF19623"/>
    </source>
</evidence>
<name>A0AAE3A5L8_9FIRM</name>
<feature type="region of interest" description="Disordered" evidence="1">
    <location>
        <begin position="186"/>
        <end position="205"/>
    </location>
</feature>
<evidence type="ECO:0000313" key="3">
    <source>
        <dbReference type="EMBL" id="MCC2120460.1"/>
    </source>
</evidence>
<protein>
    <submittedName>
        <fullName evidence="3">DUF6128 domain-containing protein</fullName>
    </submittedName>
</protein>
<dbReference type="Proteomes" id="UP001197795">
    <property type="component" value="Unassembled WGS sequence"/>
</dbReference>
<accession>A0AAE3A5L8</accession>
<dbReference type="AlphaFoldDB" id="A0AAE3A5L8"/>
<evidence type="ECO:0000256" key="1">
    <source>
        <dbReference type="SAM" id="MobiDB-lite"/>
    </source>
</evidence>
<sequence length="324" mass="37325">MSYRKQISYLELQENGQRIRGAGYAKLESWEKEEILMVQLRGQGIVSGKEMLLYLQRESGEELLCEMTAERGTISCEKRIFRKADWEPTLGIRIPLERNFEIIGRFAGAAGAKKVPAPVTAIAPVTVGEIEGQGQGGNQPEQAKRPIQTEQQEAQNREMQRERVQEQGRQAREQTEKVAETVVTNEKMVSGSEARSSKKTATEHTLHMKDTKWEQLSSIYPHIHPFRDAREFLSVGPEDFVVLRERCYQMTHNSFLLHGYYNYRHLLLMRQEASGEVKYYIGVPGNFYEREKQVARMFGFESFEGTREPAWEGDFGYYLIAVEL</sequence>
<evidence type="ECO:0000313" key="4">
    <source>
        <dbReference type="Proteomes" id="UP001197795"/>
    </source>
</evidence>
<feature type="domain" description="DUF6128" evidence="2">
    <location>
        <begin position="238"/>
        <end position="322"/>
    </location>
</feature>